<dbReference type="PANTHER" id="PTHR24036:SF5">
    <property type="entry name" value="THROMBOMODULIN"/>
    <property type="match status" value="1"/>
</dbReference>
<dbReference type="PANTHER" id="PTHR24036">
    <property type="entry name" value="SKELETOR-RELATED"/>
    <property type="match status" value="1"/>
</dbReference>
<feature type="chain" id="PRO_5035745917" description="DM13 domain-containing protein" evidence="3">
    <location>
        <begin position="21"/>
        <end position="852"/>
    </location>
</feature>
<protein>
    <recommendedName>
        <fullName evidence="4">DM13 domain-containing protein</fullName>
    </recommendedName>
</protein>
<evidence type="ECO:0000256" key="3">
    <source>
        <dbReference type="SAM" id="SignalP"/>
    </source>
</evidence>
<feature type="domain" description="DM13" evidence="4">
    <location>
        <begin position="715"/>
        <end position="829"/>
    </location>
</feature>
<dbReference type="Pfam" id="PF10517">
    <property type="entry name" value="DM13"/>
    <property type="match status" value="1"/>
</dbReference>
<evidence type="ECO:0000256" key="2">
    <source>
        <dbReference type="SAM" id="MobiDB-lite"/>
    </source>
</evidence>
<feature type="region of interest" description="Disordered" evidence="2">
    <location>
        <begin position="374"/>
        <end position="403"/>
    </location>
</feature>
<dbReference type="OrthoDB" id="5854379at2759"/>
<reference evidence="5 6" key="1">
    <citation type="submission" date="2020-04" db="EMBL/GenBank/DDBJ databases">
        <authorList>
            <person name="Laetsch R D."/>
            <person name="Stevens L."/>
            <person name="Kumar S."/>
            <person name="Blaxter L. M."/>
        </authorList>
    </citation>
    <scope>NUCLEOTIDE SEQUENCE [LARGE SCALE GENOMIC DNA]</scope>
</reference>
<comment type="caution">
    <text evidence="5">The sequence shown here is derived from an EMBL/GenBank/DDBJ whole genome shotgun (WGS) entry which is preliminary data.</text>
</comment>
<name>A0A8S1FC74_9PELO</name>
<organism evidence="5 6">
    <name type="scientific">Caenorhabditis bovis</name>
    <dbReference type="NCBI Taxonomy" id="2654633"/>
    <lineage>
        <taxon>Eukaryota</taxon>
        <taxon>Metazoa</taxon>
        <taxon>Ecdysozoa</taxon>
        <taxon>Nematoda</taxon>
        <taxon>Chromadorea</taxon>
        <taxon>Rhabditida</taxon>
        <taxon>Rhabditina</taxon>
        <taxon>Rhabditomorpha</taxon>
        <taxon>Rhabditoidea</taxon>
        <taxon>Rhabditidae</taxon>
        <taxon>Peloderinae</taxon>
        <taxon>Caenorhabditis</taxon>
    </lineage>
</organism>
<evidence type="ECO:0000259" key="4">
    <source>
        <dbReference type="PROSITE" id="PS51549"/>
    </source>
</evidence>
<accession>A0A8S1FC74</accession>
<dbReference type="InterPro" id="IPR019545">
    <property type="entry name" value="DM13_domain"/>
</dbReference>
<proteinExistence type="predicted"/>
<dbReference type="AlphaFoldDB" id="A0A8S1FC74"/>
<dbReference type="SMART" id="SM00686">
    <property type="entry name" value="DM13"/>
    <property type="match status" value="1"/>
</dbReference>
<dbReference type="Proteomes" id="UP000494206">
    <property type="component" value="Unassembled WGS sequence"/>
</dbReference>
<dbReference type="PROSITE" id="PS51549">
    <property type="entry name" value="DM13"/>
    <property type="match status" value="1"/>
</dbReference>
<keyword evidence="3" id="KW-0732">Signal</keyword>
<gene>
    <name evidence="5" type="ORF">CBOVIS_LOCUS12969</name>
</gene>
<keyword evidence="1" id="KW-0677">Repeat</keyword>
<sequence length="852" mass="95035">MNKLILVVFTVFLVIEVSNANEQQQQLRPAAIIPWSQYQQRLSKAKQQMAKYNEQEGDTPSFPNPSLMSIDNNFHENSYFGSYEKPNLLPEHLAPAPSNEASSRTTKLRNVIRPQVRGRLPAEPSDFAKYMKKPEKEYLGSKLRARTMEQTLIPAEPNSLSKTKATDYRLQNKISTIAIPNGVPMNAAHWENGQPNYRRPAAHAANTFTNTQNFQNLVGSEATAPIYEKANSNIVSSIFSQSQAGSRLIPTMTQPSQGQAYFEKMLADGASFEQISKLAKNLLGVGGNGEGGQSGSGGLIEAMTSALRGAARNPPTSSAVHDGNAEYTSAAASRPQPSVLEKLLSHAAVALNDSLKQKQKEEADKALMMKKVEEAKAAETQPPQRPTKLSKDKENSLKLLEGMPEEQRKILEKAIISGEIDPESSAIKNLVKDDMTEESKREKQSRLLEWITSNRPSKPNESSQVSDKLPYYGKYLGTFSETPNVKKQLHPSGGLWAVDEKRFIVSKFMFQPGSLLNENVTFWLGPETPSGNILQDIMPSENGFYVQPRPLDVSLFAIDELPAIEAKQRQKVSSVTLIEGVPPIVANVSTIRLRRSVRKPIELQVEGGVIQLMPGKGDVVDGKNFTEKEETKLSSSSVVIPAGFRLKQPEFDNVDQNVPQPLDWYAGFQPLLLTIPGKKTIKDLNWVALRDHKRQETIASILLPNGPLFQLPKVVQLRPLSPNNPTYNISSGSIQIIDIKTMRINNFSFKSDDDLIWFMVGKDIIPNVNGHIVPIFDERRKTFDCQSLKDYHNETITLRLPGQMDMRDVFWFSIFSMKHSISYSHVYLPYHDMTLIPDFSAVATPPCKYISS</sequence>
<keyword evidence="6" id="KW-1185">Reference proteome</keyword>
<evidence type="ECO:0000313" key="6">
    <source>
        <dbReference type="Proteomes" id="UP000494206"/>
    </source>
</evidence>
<feature type="signal peptide" evidence="3">
    <location>
        <begin position="1"/>
        <end position="20"/>
    </location>
</feature>
<dbReference type="EMBL" id="CADEPM010000014">
    <property type="protein sequence ID" value="CAB3411590.1"/>
    <property type="molecule type" value="Genomic_DNA"/>
</dbReference>
<evidence type="ECO:0000256" key="1">
    <source>
        <dbReference type="ARBA" id="ARBA00022737"/>
    </source>
</evidence>
<dbReference type="InterPro" id="IPR052126">
    <property type="entry name" value="Spindle_Org/Thrombomodulin"/>
</dbReference>
<evidence type="ECO:0000313" key="5">
    <source>
        <dbReference type="EMBL" id="CAB3411590.1"/>
    </source>
</evidence>
<feature type="region of interest" description="Disordered" evidence="2">
    <location>
        <begin position="309"/>
        <end position="335"/>
    </location>
</feature>